<dbReference type="OrthoDB" id="2117996at2759"/>
<keyword evidence="1" id="KW-0732">Signal</keyword>
<protein>
    <recommendedName>
        <fullName evidence="4">Cell wall protein</fullName>
    </recommendedName>
</protein>
<dbReference type="EMBL" id="KV745373">
    <property type="protein sequence ID" value="OCK75038.1"/>
    <property type="molecule type" value="Genomic_DNA"/>
</dbReference>
<organism evidence="2 3">
    <name type="scientific">Lepidopterella palustris CBS 459.81</name>
    <dbReference type="NCBI Taxonomy" id="1314670"/>
    <lineage>
        <taxon>Eukaryota</taxon>
        <taxon>Fungi</taxon>
        <taxon>Dikarya</taxon>
        <taxon>Ascomycota</taxon>
        <taxon>Pezizomycotina</taxon>
        <taxon>Dothideomycetes</taxon>
        <taxon>Pleosporomycetidae</taxon>
        <taxon>Mytilinidiales</taxon>
        <taxon>Argynnaceae</taxon>
        <taxon>Lepidopterella</taxon>
    </lineage>
</organism>
<evidence type="ECO:0000313" key="3">
    <source>
        <dbReference type="Proteomes" id="UP000250266"/>
    </source>
</evidence>
<dbReference type="Proteomes" id="UP000250266">
    <property type="component" value="Unassembled WGS sequence"/>
</dbReference>
<evidence type="ECO:0008006" key="4">
    <source>
        <dbReference type="Google" id="ProtNLM"/>
    </source>
</evidence>
<keyword evidence="3" id="KW-1185">Reference proteome</keyword>
<sequence>MKYFQAATLLTLLSTSTAIPLKHTIRQTTQPSQDQVLASIESWRTDVITVNSFLNIATTLDAGDLQSHAMMTLAFAKDEPVQLGILSSISGLADDALGAINNLQEVFGNVLTSLQNIIDNPTDASAVSTQLEQINNVRCCNVLPDLDILWQSAADDEGIANMVDTSVPREDACSTTVIC</sequence>
<proteinExistence type="predicted"/>
<name>A0A8E2E0J6_9PEZI</name>
<feature type="chain" id="PRO_5034952925" description="Cell wall protein" evidence="1">
    <location>
        <begin position="19"/>
        <end position="179"/>
    </location>
</feature>
<evidence type="ECO:0000256" key="1">
    <source>
        <dbReference type="SAM" id="SignalP"/>
    </source>
</evidence>
<dbReference type="AlphaFoldDB" id="A0A8E2E0J6"/>
<reference evidence="2 3" key="1">
    <citation type="journal article" date="2016" name="Nat. Commun.">
        <title>Ectomycorrhizal ecology is imprinted in the genome of the dominant symbiotic fungus Cenococcum geophilum.</title>
        <authorList>
            <consortium name="DOE Joint Genome Institute"/>
            <person name="Peter M."/>
            <person name="Kohler A."/>
            <person name="Ohm R.A."/>
            <person name="Kuo A."/>
            <person name="Krutzmann J."/>
            <person name="Morin E."/>
            <person name="Arend M."/>
            <person name="Barry K.W."/>
            <person name="Binder M."/>
            <person name="Choi C."/>
            <person name="Clum A."/>
            <person name="Copeland A."/>
            <person name="Grisel N."/>
            <person name="Haridas S."/>
            <person name="Kipfer T."/>
            <person name="LaButti K."/>
            <person name="Lindquist E."/>
            <person name="Lipzen A."/>
            <person name="Maire R."/>
            <person name="Meier B."/>
            <person name="Mihaltcheva S."/>
            <person name="Molinier V."/>
            <person name="Murat C."/>
            <person name="Poggeler S."/>
            <person name="Quandt C.A."/>
            <person name="Sperisen C."/>
            <person name="Tritt A."/>
            <person name="Tisserant E."/>
            <person name="Crous P.W."/>
            <person name="Henrissat B."/>
            <person name="Nehls U."/>
            <person name="Egli S."/>
            <person name="Spatafora J.W."/>
            <person name="Grigoriev I.V."/>
            <person name="Martin F.M."/>
        </authorList>
    </citation>
    <scope>NUCLEOTIDE SEQUENCE [LARGE SCALE GENOMIC DNA]</scope>
    <source>
        <strain evidence="2 3">CBS 459.81</strain>
    </source>
</reference>
<feature type="signal peptide" evidence="1">
    <location>
        <begin position="1"/>
        <end position="18"/>
    </location>
</feature>
<evidence type="ECO:0000313" key="2">
    <source>
        <dbReference type="EMBL" id="OCK75038.1"/>
    </source>
</evidence>
<accession>A0A8E2E0J6</accession>
<gene>
    <name evidence="2" type="ORF">K432DRAFT_386446</name>
</gene>